<sequence length="581" mass="63957">MRFSYLFPVGGGSAGCALARRLWEDSHLSILMIESGTTAPWISLVPMLAPGLQGYTADWGYKTVTQKHSHFGMREQQSSWPRGKVLGGSSVLNYLLHMWGAKSDFDNLWNSEGSGWDFESVHGYFKRSESFQRNPGSTVSAMRGKQGPMPVTEFDTSTSPLASAFLDGVSALGIEIGDLNGELENGAMPSQSNIWNGWRVNVVDAYLDSIVDMSNIHLLTSTLALQVLTKDKKAIGVVTVNLYSGVTHRIEANYEVILSAGVVGTPQILMLSGIGPLEHLQYHKIPVVADVPGVGQNLRDHLNVPLYFNLNAPISATTTKVRSTKEVWKYVTEGKGFLANSGVESIVRLPVPGKNETQSKMLFMLFNLGSVNELFSSIANVENDTFLSTFPDTRNDSKEGFIILASCTQPASKGHIRLASPNPIIPPLIDPNYLSKQEDVKCLIKAIKTAAKLGSTKPLRELGARLYLPAYEKCTKFSQSLEDDKYLECWIRTIALTAYHPVGTCRMGPKDDPTSVLDWELRVRGIENLRVVDGSAFPYMTSGNPHAVTLMLAERAADFILRDIKKKKTDQEHPSMQTVLQ</sequence>
<dbReference type="Pfam" id="PF00732">
    <property type="entry name" value="GMC_oxred_N"/>
    <property type="match status" value="1"/>
</dbReference>
<dbReference type="InterPro" id="IPR012132">
    <property type="entry name" value="GMC_OxRdtase"/>
</dbReference>
<dbReference type="AlphaFoldDB" id="A0AAV4NIL1"/>
<dbReference type="GO" id="GO:0016614">
    <property type="term" value="F:oxidoreductase activity, acting on CH-OH group of donors"/>
    <property type="evidence" value="ECO:0007669"/>
    <property type="project" value="InterPro"/>
</dbReference>
<evidence type="ECO:0000313" key="5">
    <source>
        <dbReference type="EMBL" id="GIX84631.1"/>
    </source>
</evidence>
<comment type="similarity">
    <text evidence="1">Belongs to the GMC oxidoreductase family.</text>
</comment>
<dbReference type="PROSITE" id="PS51257">
    <property type="entry name" value="PROKAR_LIPOPROTEIN"/>
    <property type="match status" value="1"/>
</dbReference>
<comment type="caution">
    <text evidence="5">The sequence shown here is derived from an EMBL/GenBank/DDBJ whole genome shotgun (WGS) entry which is preliminary data.</text>
</comment>
<dbReference type="InterPro" id="IPR007867">
    <property type="entry name" value="GMC_OxRtase_C"/>
</dbReference>
<keyword evidence="2" id="KW-0274">FAD</keyword>
<feature type="binding site" evidence="2">
    <location>
        <position position="85"/>
    </location>
    <ligand>
        <name>FAD</name>
        <dbReference type="ChEBI" id="CHEBI:57692"/>
    </ligand>
</feature>
<dbReference type="Gene3D" id="3.30.560.10">
    <property type="entry name" value="Glucose Oxidase, domain 3"/>
    <property type="match status" value="1"/>
</dbReference>
<dbReference type="SUPFAM" id="SSF54373">
    <property type="entry name" value="FAD-linked reductases, C-terminal domain"/>
    <property type="match status" value="1"/>
</dbReference>
<dbReference type="GO" id="GO:0050660">
    <property type="term" value="F:flavin adenine dinucleotide binding"/>
    <property type="evidence" value="ECO:0007669"/>
    <property type="project" value="InterPro"/>
</dbReference>
<proteinExistence type="inferred from homology"/>
<evidence type="ECO:0000259" key="4">
    <source>
        <dbReference type="Pfam" id="PF05199"/>
    </source>
</evidence>
<organism evidence="5 6">
    <name type="scientific">Caerostris darwini</name>
    <dbReference type="NCBI Taxonomy" id="1538125"/>
    <lineage>
        <taxon>Eukaryota</taxon>
        <taxon>Metazoa</taxon>
        <taxon>Ecdysozoa</taxon>
        <taxon>Arthropoda</taxon>
        <taxon>Chelicerata</taxon>
        <taxon>Arachnida</taxon>
        <taxon>Araneae</taxon>
        <taxon>Araneomorphae</taxon>
        <taxon>Entelegynae</taxon>
        <taxon>Araneoidea</taxon>
        <taxon>Araneidae</taxon>
        <taxon>Caerostris</taxon>
    </lineage>
</organism>
<name>A0AAV4NIL1_9ARAC</name>
<dbReference type="PANTHER" id="PTHR11552:SF188">
    <property type="entry name" value="NEITHER INACTIVATION NOR AFTERPOTENTIAL PROTEIN G"/>
    <property type="match status" value="1"/>
</dbReference>
<evidence type="ECO:0000256" key="1">
    <source>
        <dbReference type="ARBA" id="ARBA00010790"/>
    </source>
</evidence>
<dbReference type="PANTHER" id="PTHR11552">
    <property type="entry name" value="GLUCOSE-METHANOL-CHOLINE GMC OXIDOREDUCTASE"/>
    <property type="match status" value="1"/>
</dbReference>
<feature type="binding site" evidence="2">
    <location>
        <position position="534"/>
    </location>
    <ligand>
        <name>FAD</name>
        <dbReference type="ChEBI" id="CHEBI:57692"/>
    </ligand>
</feature>
<dbReference type="PIRSF" id="PIRSF000137">
    <property type="entry name" value="Alcohol_oxidase"/>
    <property type="match status" value="1"/>
</dbReference>
<comment type="cofactor">
    <cofactor evidence="2">
        <name>FAD</name>
        <dbReference type="ChEBI" id="CHEBI:57692"/>
    </cofactor>
</comment>
<evidence type="ECO:0000256" key="2">
    <source>
        <dbReference type="PIRSR" id="PIRSR000137-2"/>
    </source>
</evidence>
<protein>
    <submittedName>
        <fullName evidence="5">Glucose dehydrogenase</fullName>
    </submittedName>
</protein>
<dbReference type="Pfam" id="PF05199">
    <property type="entry name" value="GMC_oxred_C"/>
    <property type="match status" value="1"/>
</dbReference>
<dbReference type="SUPFAM" id="SSF51905">
    <property type="entry name" value="FAD/NAD(P)-binding domain"/>
    <property type="match status" value="1"/>
</dbReference>
<dbReference type="EMBL" id="BPLQ01001732">
    <property type="protein sequence ID" value="GIX84631.1"/>
    <property type="molecule type" value="Genomic_DNA"/>
</dbReference>
<gene>
    <name evidence="5" type="primary">Gld</name>
    <name evidence="5" type="ORF">CDAR_552141</name>
</gene>
<dbReference type="InterPro" id="IPR000172">
    <property type="entry name" value="GMC_OxRdtase_N"/>
</dbReference>
<evidence type="ECO:0000313" key="6">
    <source>
        <dbReference type="Proteomes" id="UP001054837"/>
    </source>
</evidence>
<accession>A0AAV4NIL1</accession>
<feature type="domain" description="Glucose-methanol-choline oxidoreductase N-terminal" evidence="3">
    <location>
        <begin position="9"/>
        <end position="302"/>
    </location>
</feature>
<dbReference type="Proteomes" id="UP001054837">
    <property type="component" value="Unassembled WGS sequence"/>
</dbReference>
<feature type="domain" description="Glucose-methanol-choline oxidoreductase C-terminal" evidence="4">
    <location>
        <begin position="410"/>
        <end position="553"/>
    </location>
</feature>
<dbReference type="Gene3D" id="3.50.50.60">
    <property type="entry name" value="FAD/NAD(P)-binding domain"/>
    <property type="match status" value="1"/>
</dbReference>
<reference evidence="5 6" key="1">
    <citation type="submission" date="2021-06" db="EMBL/GenBank/DDBJ databases">
        <title>Caerostris darwini draft genome.</title>
        <authorList>
            <person name="Kono N."/>
            <person name="Arakawa K."/>
        </authorList>
    </citation>
    <scope>NUCLEOTIDE SEQUENCE [LARGE SCALE GENOMIC DNA]</scope>
</reference>
<dbReference type="InterPro" id="IPR036188">
    <property type="entry name" value="FAD/NAD-bd_sf"/>
</dbReference>
<evidence type="ECO:0000259" key="3">
    <source>
        <dbReference type="Pfam" id="PF00732"/>
    </source>
</evidence>
<keyword evidence="6" id="KW-1185">Reference proteome</keyword>
<keyword evidence="2" id="KW-0285">Flavoprotein</keyword>